<keyword evidence="3" id="KW-1185">Reference proteome</keyword>
<protein>
    <submittedName>
        <fullName evidence="2">Uncharacterized protein</fullName>
    </submittedName>
</protein>
<organism evidence="2 3">
    <name type="scientific">Ataeniobius toweri</name>
    <dbReference type="NCBI Taxonomy" id="208326"/>
    <lineage>
        <taxon>Eukaryota</taxon>
        <taxon>Metazoa</taxon>
        <taxon>Chordata</taxon>
        <taxon>Craniata</taxon>
        <taxon>Vertebrata</taxon>
        <taxon>Euteleostomi</taxon>
        <taxon>Actinopterygii</taxon>
        <taxon>Neopterygii</taxon>
        <taxon>Teleostei</taxon>
        <taxon>Neoteleostei</taxon>
        <taxon>Acanthomorphata</taxon>
        <taxon>Ovalentaria</taxon>
        <taxon>Atherinomorphae</taxon>
        <taxon>Cyprinodontiformes</taxon>
        <taxon>Goodeidae</taxon>
        <taxon>Ataeniobius</taxon>
    </lineage>
</organism>
<dbReference type="Proteomes" id="UP001345963">
    <property type="component" value="Unassembled WGS sequence"/>
</dbReference>
<feature type="non-terminal residue" evidence="2">
    <location>
        <position position="157"/>
    </location>
</feature>
<proteinExistence type="predicted"/>
<evidence type="ECO:0000313" key="2">
    <source>
        <dbReference type="EMBL" id="MED6247431.1"/>
    </source>
</evidence>
<feature type="compositionally biased region" description="Basic and acidic residues" evidence="1">
    <location>
        <begin position="102"/>
        <end position="114"/>
    </location>
</feature>
<gene>
    <name evidence="2" type="ORF">ATANTOWER_001278</name>
</gene>
<name>A0ABU7BA30_9TELE</name>
<sequence length="157" mass="17399">MVTPCLAGSAGGWSCVLPSHTCELSGSLRQLFKEWVTEHSTPECRPLWCLLRQAPWVLPVIPEQPDSIYLLSSTFGSQADCHRLLDAQPLKPVRPPTNCLPPEKHRPVHPKADLPSRTPNPPATRTNRWSSPEFLTHVIVSSKINILNFPGLLKVSA</sequence>
<comment type="caution">
    <text evidence="2">The sequence shown here is derived from an EMBL/GenBank/DDBJ whole genome shotgun (WGS) entry which is preliminary data.</text>
</comment>
<feature type="region of interest" description="Disordered" evidence="1">
    <location>
        <begin position="93"/>
        <end position="128"/>
    </location>
</feature>
<reference evidence="2 3" key="1">
    <citation type="submission" date="2021-07" db="EMBL/GenBank/DDBJ databases">
        <authorList>
            <person name="Palmer J.M."/>
        </authorList>
    </citation>
    <scope>NUCLEOTIDE SEQUENCE [LARGE SCALE GENOMIC DNA]</scope>
    <source>
        <strain evidence="2 3">AT_MEX2019</strain>
        <tissue evidence="2">Muscle</tissue>
    </source>
</reference>
<evidence type="ECO:0000313" key="3">
    <source>
        <dbReference type="Proteomes" id="UP001345963"/>
    </source>
</evidence>
<dbReference type="EMBL" id="JAHUTI010049286">
    <property type="protein sequence ID" value="MED6247431.1"/>
    <property type="molecule type" value="Genomic_DNA"/>
</dbReference>
<evidence type="ECO:0000256" key="1">
    <source>
        <dbReference type="SAM" id="MobiDB-lite"/>
    </source>
</evidence>
<accession>A0ABU7BA30</accession>